<keyword evidence="2" id="KW-1185">Reference proteome</keyword>
<proteinExistence type="predicted"/>
<evidence type="ECO:0000313" key="2">
    <source>
        <dbReference type="Proteomes" id="UP000078532"/>
    </source>
</evidence>
<comment type="caution">
    <text evidence="1">The sequence shown here is derived from an EMBL/GenBank/DDBJ whole genome shotgun (WGS) entry which is preliminary data.</text>
</comment>
<sequence>MGDISQYYRCSQYLTMLYTIMEIISPSRQNYKHSRFYTRTGKVKAVAPDGPVAAGIRALAHKPGNDGRQCIYT</sequence>
<protein>
    <submittedName>
        <fullName evidence="1">Uncharacterized protein</fullName>
    </submittedName>
</protein>
<dbReference type="Proteomes" id="UP000078532">
    <property type="component" value="Unassembled WGS sequence"/>
</dbReference>
<gene>
    <name evidence="1" type="ORF">A6M21_13420</name>
</gene>
<name>A0A1B7LCH5_9FIRM</name>
<dbReference type="AlphaFoldDB" id="A0A1B7LCH5"/>
<dbReference type="EMBL" id="LYVF01000178">
    <property type="protein sequence ID" value="OAT80365.1"/>
    <property type="molecule type" value="Genomic_DNA"/>
</dbReference>
<reference evidence="1 2" key="1">
    <citation type="submission" date="2016-04" db="EMBL/GenBank/DDBJ databases">
        <authorList>
            <person name="Evans L.H."/>
            <person name="Alamgir A."/>
            <person name="Owens N."/>
            <person name="Weber N.D."/>
            <person name="Virtaneva K."/>
            <person name="Barbian K."/>
            <person name="Babar A."/>
            <person name="Rosenke K."/>
        </authorList>
    </citation>
    <scope>NUCLEOTIDE SEQUENCE [LARGE SCALE GENOMIC DNA]</scope>
    <source>
        <strain evidence="1 2">LMa1</strain>
    </source>
</reference>
<evidence type="ECO:0000313" key="1">
    <source>
        <dbReference type="EMBL" id="OAT80365.1"/>
    </source>
</evidence>
<accession>A0A1B7LCH5</accession>
<organism evidence="1 2">
    <name type="scientific">Desulfotomaculum copahuensis</name>
    <dbReference type="NCBI Taxonomy" id="1838280"/>
    <lineage>
        <taxon>Bacteria</taxon>
        <taxon>Bacillati</taxon>
        <taxon>Bacillota</taxon>
        <taxon>Clostridia</taxon>
        <taxon>Eubacteriales</taxon>
        <taxon>Desulfotomaculaceae</taxon>
        <taxon>Desulfotomaculum</taxon>
    </lineage>
</organism>